<reference evidence="13 14" key="1">
    <citation type="submission" date="2018-08" db="EMBL/GenBank/DDBJ databases">
        <title>Comparative genomics of wild bee and flower associated Lactobacillus reveals potential adaptation to the bee host.</title>
        <authorList>
            <person name="Vuong H.Q."/>
            <person name="Mcfrederick Q.S."/>
        </authorList>
    </citation>
    <scope>NUCLEOTIDE SEQUENCE</scope>
    <source>
        <strain evidence="12 14">HV_13</strain>
        <strain evidence="13">HV_63</strain>
    </source>
</reference>
<dbReference type="EMBL" id="QUAV01000001">
    <property type="protein sequence ID" value="TPR26228.1"/>
    <property type="molecule type" value="Genomic_DNA"/>
</dbReference>
<dbReference type="GO" id="GO:0008360">
    <property type="term" value="P:regulation of cell shape"/>
    <property type="evidence" value="ECO:0007669"/>
    <property type="project" value="UniProtKB-KW"/>
</dbReference>
<feature type="binding site" evidence="8">
    <location>
        <position position="258"/>
    </location>
    <ligand>
        <name>substrate</name>
    </ligand>
</feature>
<evidence type="ECO:0000313" key="13">
    <source>
        <dbReference type="EMBL" id="TPR43811.1"/>
    </source>
</evidence>
<dbReference type="Proteomes" id="UP000777560">
    <property type="component" value="Unassembled WGS sequence"/>
</dbReference>
<dbReference type="InterPro" id="IPR012338">
    <property type="entry name" value="Beta-lactam/transpept-like"/>
</dbReference>
<accession>A0A9Q8MTM4</accession>
<dbReference type="PRINTS" id="PR00725">
    <property type="entry name" value="DADACBPTASE1"/>
</dbReference>
<dbReference type="GO" id="GO:0006508">
    <property type="term" value="P:proteolysis"/>
    <property type="evidence" value="ECO:0007669"/>
    <property type="project" value="InterPro"/>
</dbReference>
<name>A0A9Q8MTM4_9LACO</name>
<keyword evidence="2 10" id="KW-0732">Signal</keyword>
<feature type="active site" evidence="7">
    <location>
        <position position="135"/>
    </location>
</feature>
<dbReference type="GO" id="GO:0009252">
    <property type="term" value="P:peptidoglycan biosynthetic process"/>
    <property type="evidence" value="ECO:0007669"/>
    <property type="project" value="UniProtKB-KW"/>
</dbReference>
<feature type="chain" id="PRO_5040212676" evidence="10">
    <location>
        <begin position="24"/>
        <end position="328"/>
    </location>
</feature>
<keyword evidence="13" id="KW-0121">Carboxypeptidase</keyword>
<proteinExistence type="inferred from homology"/>
<evidence type="ECO:0000256" key="9">
    <source>
        <dbReference type="RuleBase" id="RU004016"/>
    </source>
</evidence>
<evidence type="ECO:0000259" key="11">
    <source>
        <dbReference type="Pfam" id="PF00768"/>
    </source>
</evidence>
<feature type="domain" description="Peptidase S11 D-alanyl-D-alanine carboxypeptidase A N-terminal" evidence="11">
    <location>
        <begin position="41"/>
        <end position="288"/>
    </location>
</feature>
<dbReference type="Proteomes" id="UP000784700">
    <property type="component" value="Unassembled WGS sequence"/>
</dbReference>
<evidence type="ECO:0000313" key="14">
    <source>
        <dbReference type="Proteomes" id="UP000777560"/>
    </source>
</evidence>
<dbReference type="AlphaFoldDB" id="A0A9Q8MTM4"/>
<feature type="active site" description="Acyl-ester intermediate" evidence="7">
    <location>
        <position position="71"/>
    </location>
</feature>
<evidence type="ECO:0000256" key="7">
    <source>
        <dbReference type="PIRSR" id="PIRSR618044-1"/>
    </source>
</evidence>
<evidence type="ECO:0000256" key="8">
    <source>
        <dbReference type="PIRSR" id="PIRSR618044-2"/>
    </source>
</evidence>
<feature type="active site" description="Proton acceptor" evidence="7">
    <location>
        <position position="74"/>
    </location>
</feature>
<evidence type="ECO:0000256" key="6">
    <source>
        <dbReference type="ARBA" id="ARBA00023316"/>
    </source>
</evidence>
<dbReference type="GO" id="GO:0071555">
    <property type="term" value="P:cell wall organization"/>
    <property type="evidence" value="ECO:0007669"/>
    <property type="project" value="UniProtKB-KW"/>
</dbReference>
<comment type="similarity">
    <text evidence="1 9">Belongs to the peptidase S11 family.</text>
</comment>
<keyword evidence="3" id="KW-0378">Hydrolase</keyword>
<keyword evidence="5" id="KW-0573">Peptidoglycan synthesis</keyword>
<comment type="caution">
    <text evidence="13">The sequence shown here is derived from an EMBL/GenBank/DDBJ whole genome shotgun (WGS) entry which is preliminary data.</text>
</comment>
<dbReference type="InterPro" id="IPR001967">
    <property type="entry name" value="Peptidase_S11_N"/>
</dbReference>
<evidence type="ECO:0000256" key="5">
    <source>
        <dbReference type="ARBA" id="ARBA00022984"/>
    </source>
</evidence>
<keyword evidence="6" id="KW-0961">Cell wall biogenesis/degradation</keyword>
<evidence type="ECO:0000256" key="3">
    <source>
        <dbReference type="ARBA" id="ARBA00022801"/>
    </source>
</evidence>
<organism evidence="13 15">
    <name type="scientific">Apilactobacillus micheneri</name>
    <dbReference type="NCBI Taxonomy" id="1899430"/>
    <lineage>
        <taxon>Bacteria</taxon>
        <taxon>Bacillati</taxon>
        <taxon>Bacillota</taxon>
        <taxon>Bacilli</taxon>
        <taxon>Lactobacillales</taxon>
        <taxon>Lactobacillaceae</taxon>
        <taxon>Apilactobacillus</taxon>
    </lineage>
</organism>
<dbReference type="RefSeq" id="WP_105964199.1">
    <property type="nucleotide sequence ID" value="NZ_POSO01000002.1"/>
</dbReference>
<evidence type="ECO:0000256" key="1">
    <source>
        <dbReference type="ARBA" id="ARBA00007164"/>
    </source>
</evidence>
<feature type="signal peptide" evidence="10">
    <location>
        <begin position="1"/>
        <end position="23"/>
    </location>
</feature>
<dbReference type="SUPFAM" id="SSF56601">
    <property type="entry name" value="beta-lactamase/transpeptidase-like"/>
    <property type="match status" value="1"/>
</dbReference>
<protein>
    <submittedName>
        <fullName evidence="13">D-alanyl-D-alanine carboxypeptidase</fullName>
    </submittedName>
</protein>
<sequence length="328" mass="36464">MKFKWMKKTVLVTLSLVTLGATANGVTASASSYNAQMNDNAKTAKAAYAFDMNDGHVFYRKNAYKRMPVASTAKLMTLYLAIQKAQSTRNGWNQKITMPNNLARMSQNRSLGSYKLTAGKKYTVYNLYRATVIASSNSSAIALGQWVAGSNTNFIKKMNHQARDWGLGRQATFVSASGLENSDLYGYGVRYGGYYAYNKVSAKALGIIASNVLKIYPDVVNTSKLYRAKQNGQLMHNTNELLKGGLRYYPELHVDGLKTGYTPLAGNTLVSTSQLPGKDRVIIVTLNDRFSAYSQSKMYKAIYKYSPYFNQTDTNRQRTSNRTPAMAQ</sequence>
<keyword evidence="4" id="KW-0133">Cell shape</keyword>
<evidence type="ECO:0000313" key="15">
    <source>
        <dbReference type="Proteomes" id="UP000784700"/>
    </source>
</evidence>
<keyword evidence="14" id="KW-1185">Reference proteome</keyword>
<dbReference type="InterPro" id="IPR018044">
    <property type="entry name" value="Peptidase_S11"/>
</dbReference>
<dbReference type="Pfam" id="PF00768">
    <property type="entry name" value="Peptidase_S11"/>
    <property type="match status" value="1"/>
</dbReference>
<evidence type="ECO:0000256" key="4">
    <source>
        <dbReference type="ARBA" id="ARBA00022960"/>
    </source>
</evidence>
<dbReference type="PANTHER" id="PTHR21581">
    <property type="entry name" value="D-ALANYL-D-ALANINE CARBOXYPEPTIDASE"/>
    <property type="match status" value="1"/>
</dbReference>
<dbReference type="PANTHER" id="PTHR21581:SF11">
    <property type="entry name" value="D-ALANYL-D-ALANINE CARBOXYPEPTIDASE DACA"/>
    <property type="match status" value="1"/>
</dbReference>
<dbReference type="GO" id="GO:0009002">
    <property type="term" value="F:serine-type D-Ala-D-Ala carboxypeptidase activity"/>
    <property type="evidence" value="ECO:0007669"/>
    <property type="project" value="InterPro"/>
</dbReference>
<evidence type="ECO:0000256" key="10">
    <source>
        <dbReference type="SAM" id="SignalP"/>
    </source>
</evidence>
<dbReference type="Gene3D" id="3.40.710.10">
    <property type="entry name" value="DD-peptidase/beta-lactamase superfamily"/>
    <property type="match status" value="1"/>
</dbReference>
<evidence type="ECO:0000256" key="2">
    <source>
        <dbReference type="ARBA" id="ARBA00022729"/>
    </source>
</evidence>
<dbReference type="EMBL" id="QUBG01000004">
    <property type="protein sequence ID" value="TPR43811.1"/>
    <property type="molecule type" value="Genomic_DNA"/>
</dbReference>
<evidence type="ECO:0000313" key="12">
    <source>
        <dbReference type="EMBL" id="TPR26228.1"/>
    </source>
</evidence>
<gene>
    <name evidence="12" type="ORF">DY114_00590</name>
    <name evidence="13" type="ORF">DY130_05100</name>
</gene>
<keyword evidence="13" id="KW-0645">Protease</keyword>